<feature type="region of interest" description="Disordered" evidence="3">
    <location>
        <begin position="688"/>
        <end position="731"/>
    </location>
</feature>
<evidence type="ECO:0000256" key="1">
    <source>
        <dbReference type="ARBA" id="ARBA00001933"/>
    </source>
</evidence>
<comment type="cofactor">
    <cofactor evidence="1">
        <name>pyridoxal 5'-phosphate</name>
        <dbReference type="ChEBI" id="CHEBI:597326"/>
    </cofactor>
</comment>
<dbReference type="InterPro" id="IPR051750">
    <property type="entry name" value="Trans-sulfuration_enzymes"/>
</dbReference>
<evidence type="ECO:0000313" key="4">
    <source>
        <dbReference type="EMBL" id="RPA75376.1"/>
    </source>
</evidence>
<dbReference type="InterPro" id="IPR015421">
    <property type="entry name" value="PyrdxlP-dep_Trfase_major"/>
</dbReference>
<evidence type="ECO:0000256" key="2">
    <source>
        <dbReference type="ARBA" id="ARBA00022898"/>
    </source>
</evidence>
<gene>
    <name evidence="4" type="ORF">BJ508DRAFT_418169</name>
</gene>
<dbReference type="Proteomes" id="UP000275078">
    <property type="component" value="Unassembled WGS sequence"/>
</dbReference>
<dbReference type="InterPro" id="IPR015422">
    <property type="entry name" value="PyrdxlP-dep_Trfase_small"/>
</dbReference>
<dbReference type="InterPro" id="IPR000277">
    <property type="entry name" value="Cys/Met-Metab_PyrdxlP-dep_enz"/>
</dbReference>
<dbReference type="Gene3D" id="3.40.640.10">
    <property type="entry name" value="Type I PLP-dependent aspartate aminotransferase-like (Major domain)"/>
    <property type="match status" value="1"/>
</dbReference>
<keyword evidence="5" id="KW-1185">Reference proteome</keyword>
<keyword evidence="2" id="KW-0663">Pyridoxal phosphate</keyword>
<feature type="compositionally biased region" description="Polar residues" evidence="3">
    <location>
        <begin position="42"/>
        <end position="51"/>
    </location>
</feature>
<dbReference type="GO" id="GO:0003962">
    <property type="term" value="F:cystathionine gamma-synthase activity"/>
    <property type="evidence" value="ECO:0007669"/>
    <property type="project" value="TreeGrafter"/>
</dbReference>
<accession>A0A3N4HQW6</accession>
<dbReference type="InterPro" id="IPR015424">
    <property type="entry name" value="PyrdxlP-dep_Trfase"/>
</dbReference>
<dbReference type="SUPFAM" id="SSF53383">
    <property type="entry name" value="PLP-dependent transferases"/>
    <property type="match status" value="1"/>
</dbReference>
<reference evidence="4 5" key="1">
    <citation type="journal article" date="2018" name="Nat. Ecol. Evol.">
        <title>Pezizomycetes genomes reveal the molecular basis of ectomycorrhizal truffle lifestyle.</title>
        <authorList>
            <person name="Murat C."/>
            <person name="Payen T."/>
            <person name="Noel B."/>
            <person name="Kuo A."/>
            <person name="Morin E."/>
            <person name="Chen J."/>
            <person name="Kohler A."/>
            <person name="Krizsan K."/>
            <person name="Balestrini R."/>
            <person name="Da Silva C."/>
            <person name="Montanini B."/>
            <person name="Hainaut M."/>
            <person name="Levati E."/>
            <person name="Barry K.W."/>
            <person name="Belfiori B."/>
            <person name="Cichocki N."/>
            <person name="Clum A."/>
            <person name="Dockter R.B."/>
            <person name="Fauchery L."/>
            <person name="Guy J."/>
            <person name="Iotti M."/>
            <person name="Le Tacon F."/>
            <person name="Lindquist E.A."/>
            <person name="Lipzen A."/>
            <person name="Malagnac F."/>
            <person name="Mello A."/>
            <person name="Molinier V."/>
            <person name="Miyauchi S."/>
            <person name="Poulain J."/>
            <person name="Riccioni C."/>
            <person name="Rubini A."/>
            <person name="Sitrit Y."/>
            <person name="Splivallo R."/>
            <person name="Traeger S."/>
            <person name="Wang M."/>
            <person name="Zifcakova L."/>
            <person name="Wipf D."/>
            <person name="Zambonelli A."/>
            <person name="Paolocci F."/>
            <person name="Nowrousian M."/>
            <person name="Ottonello S."/>
            <person name="Baldrian P."/>
            <person name="Spatafora J.W."/>
            <person name="Henrissat B."/>
            <person name="Nagy L.G."/>
            <person name="Aury J.M."/>
            <person name="Wincker P."/>
            <person name="Grigoriev I.V."/>
            <person name="Bonfante P."/>
            <person name="Martin F.M."/>
        </authorList>
    </citation>
    <scope>NUCLEOTIDE SEQUENCE [LARGE SCALE GENOMIC DNA]</scope>
    <source>
        <strain evidence="4 5">RN42</strain>
    </source>
</reference>
<dbReference type="GO" id="GO:0019346">
    <property type="term" value="P:transsulfuration"/>
    <property type="evidence" value="ECO:0007669"/>
    <property type="project" value="InterPro"/>
</dbReference>
<protein>
    <submittedName>
        <fullName evidence="4">PLP-dependent transferase</fullName>
    </submittedName>
</protein>
<sequence>MIKHQLSQLEDRGFEADRRREDRLRREKDHGQAHTTHDASIANWQNSYTSPTTKSYRQLKDDWQTRIPKPSLHDDLQNPEARVRAAVVGGEKPIVNEKFLFANINTPVGSKIPLCDPHAISVSLPTWDSHLGWANREDWVVSKMNSGYPRFFVNKPVTLLGEKIVERYRKNPKDEAALIFLNKEAAEECRKYILIQQPSEEKQLDIYIVELVPKLDPPEDQAAETVADCMTLASRLHCAATIFPTKVAQLAKQFWQHAGMGISTRQATLLTLLFVRDLLEGLGPTIDSAHGRKGTHGELTRDLYAHLMSEVPINRCAKTREALCANLASLYVNPVSTEDIFLFPSGMAALYHSFRAISHLQPHTKTVCYGFLYVDTYKILSNFGYNCHFIGHITEASLEELSALLDSQPKDQQYTALYAEVLTNPLLATPNLPRLREITNKHNILLILDDTLAPPTNVSIVPYADIIATSLTKSYSGKCNVMGGSLLISPYSRRHDEIRAYFAAQVEVPFFPADLDKLFRNSLDFPSRMSAMSRNALLIAETMHTSSLVKKVYYPPFVPTHEMYLSLAYGRGGGATASTGFENIASWSKQVKPQYGPLLSIHFKSSKVAHRFFDVLEIAKGPSLGTDFTLGCAYTLLAHAKELEWAAGYGVVEGLVRISAGVETAEWIDNMIRKALSKVQEELDNGLLGGYDDDSGVEVSEGTGSEKDAESDKEVEVVREVPVENETKLEG</sequence>
<dbReference type="Gene3D" id="3.90.1150.10">
    <property type="entry name" value="Aspartate Aminotransferase, domain 1"/>
    <property type="match status" value="1"/>
</dbReference>
<dbReference type="Pfam" id="PF01053">
    <property type="entry name" value="Cys_Met_Meta_PP"/>
    <property type="match status" value="1"/>
</dbReference>
<name>A0A3N4HQW6_ASCIM</name>
<feature type="region of interest" description="Disordered" evidence="3">
    <location>
        <begin position="1"/>
        <end position="51"/>
    </location>
</feature>
<evidence type="ECO:0000256" key="3">
    <source>
        <dbReference type="SAM" id="MobiDB-lite"/>
    </source>
</evidence>
<keyword evidence="4" id="KW-0808">Transferase</keyword>
<dbReference type="OrthoDB" id="10047078at2759"/>
<dbReference type="PANTHER" id="PTHR42699">
    <property type="match status" value="1"/>
</dbReference>
<dbReference type="EMBL" id="ML119765">
    <property type="protein sequence ID" value="RPA75376.1"/>
    <property type="molecule type" value="Genomic_DNA"/>
</dbReference>
<dbReference type="STRING" id="1160509.A0A3N4HQW6"/>
<feature type="compositionally biased region" description="Basic and acidic residues" evidence="3">
    <location>
        <begin position="704"/>
        <end position="731"/>
    </location>
</feature>
<organism evidence="4 5">
    <name type="scientific">Ascobolus immersus RN42</name>
    <dbReference type="NCBI Taxonomy" id="1160509"/>
    <lineage>
        <taxon>Eukaryota</taxon>
        <taxon>Fungi</taxon>
        <taxon>Dikarya</taxon>
        <taxon>Ascomycota</taxon>
        <taxon>Pezizomycotina</taxon>
        <taxon>Pezizomycetes</taxon>
        <taxon>Pezizales</taxon>
        <taxon>Ascobolaceae</taxon>
        <taxon>Ascobolus</taxon>
    </lineage>
</organism>
<evidence type="ECO:0000313" key="5">
    <source>
        <dbReference type="Proteomes" id="UP000275078"/>
    </source>
</evidence>
<feature type="compositionally biased region" description="Basic and acidic residues" evidence="3">
    <location>
        <begin position="9"/>
        <end position="37"/>
    </location>
</feature>
<proteinExistence type="predicted"/>
<dbReference type="PANTHER" id="PTHR42699:SF1">
    <property type="entry name" value="CYSTATHIONINE GAMMA-SYNTHASE-RELATED"/>
    <property type="match status" value="1"/>
</dbReference>
<dbReference type="GO" id="GO:0030170">
    <property type="term" value="F:pyridoxal phosphate binding"/>
    <property type="evidence" value="ECO:0007669"/>
    <property type="project" value="InterPro"/>
</dbReference>
<dbReference type="AlphaFoldDB" id="A0A3N4HQW6"/>